<dbReference type="InterPro" id="IPR009056">
    <property type="entry name" value="Cyt_c-like_dom"/>
</dbReference>
<sequence length="135" mass="15024">MKKTIFLIAVLAFISCKKDSQEPFGKSTEKTETYSEGESEETKTPEELGKSIFEGKGNCTSCHQVDQKVIGPSIQEIAKIYKDKKGDIVTFLKGNGEPIVDPSQFAVMKTNFPVTQAMSDEELKAIETYIYSNLK</sequence>
<dbReference type="GO" id="GO:0020037">
    <property type="term" value="F:heme binding"/>
    <property type="evidence" value="ECO:0007669"/>
    <property type="project" value="InterPro"/>
</dbReference>
<keyword evidence="2 4" id="KW-0479">Metal-binding</keyword>
<feature type="region of interest" description="Disordered" evidence="5">
    <location>
        <begin position="21"/>
        <end position="46"/>
    </location>
</feature>
<keyword evidence="1 4" id="KW-0349">Heme</keyword>
<dbReference type="AlphaFoldDB" id="A0A6V6YM74"/>
<dbReference type="SUPFAM" id="SSF46626">
    <property type="entry name" value="Cytochrome c"/>
    <property type="match status" value="1"/>
</dbReference>
<evidence type="ECO:0000256" key="2">
    <source>
        <dbReference type="ARBA" id="ARBA00022723"/>
    </source>
</evidence>
<dbReference type="GO" id="GO:0046872">
    <property type="term" value="F:metal ion binding"/>
    <property type="evidence" value="ECO:0007669"/>
    <property type="project" value="UniProtKB-KW"/>
</dbReference>
<feature type="compositionally biased region" description="Basic and acidic residues" evidence="5">
    <location>
        <begin position="21"/>
        <end position="33"/>
    </location>
</feature>
<feature type="domain" description="Cytochrome c" evidence="6">
    <location>
        <begin position="44"/>
        <end position="134"/>
    </location>
</feature>
<evidence type="ECO:0000313" key="8">
    <source>
        <dbReference type="Proteomes" id="UP000530060"/>
    </source>
</evidence>
<proteinExistence type="predicted"/>
<gene>
    <name evidence="7" type="ORF">FLAT13_00097</name>
</gene>
<keyword evidence="3 4" id="KW-0408">Iron</keyword>
<dbReference type="EMBL" id="CAIJDP010000045">
    <property type="protein sequence ID" value="CAD0000580.1"/>
    <property type="molecule type" value="Genomic_DNA"/>
</dbReference>
<evidence type="ECO:0000256" key="5">
    <source>
        <dbReference type="SAM" id="MobiDB-lite"/>
    </source>
</evidence>
<protein>
    <submittedName>
        <fullName evidence="7">Cytochrome C552</fullName>
    </submittedName>
</protein>
<evidence type="ECO:0000256" key="4">
    <source>
        <dbReference type="PROSITE-ProRule" id="PRU00433"/>
    </source>
</evidence>
<evidence type="ECO:0000313" key="7">
    <source>
        <dbReference type="EMBL" id="CAD0000580.1"/>
    </source>
</evidence>
<dbReference type="PROSITE" id="PS51007">
    <property type="entry name" value="CYTC"/>
    <property type="match status" value="1"/>
</dbReference>
<evidence type="ECO:0000256" key="1">
    <source>
        <dbReference type="ARBA" id="ARBA00022617"/>
    </source>
</evidence>
<dbReference type="Gene3D" id="1.10.760.10">
    <property type="entry name" value="Cytochrome c-like domain"/>
    <property type="match status" value="1"/>
</dbReference>
<dbReference type="Pfam" id="PF00034">
    <property type="entry name" value="Cytochrom_C"/>
    <property type="match status" value="1"/>
</dbReference>
<keyword evidence="8" id="KW-1185">Reference proteome</keyword>
<dbReference type="PROSITE" id="PS51257">
    <property type="entry name" value="PROKAR_LIPOPROTEIN"/>
    <property type="match status" value="1"/>
</dbReference>
<organism evidence="7 8">
    <name type="scientific">Flavobacterium salmonis</name>
    <dbReference type="NCBI Taxonomy" id="2654844"/>
    <lineage>
        <taxon>Bacteria</taxon>
        <taxon>Pseudomonadati</taxon>
        <taxon>Bacteroidota</taxon>
        <taxon>Flavobacteriia</taxon>
        <taxon>Flavobacteriales</taxon>
        <taxon>Flavobacteriaceae</taxon>
        <taxon>Flavobacterium</taxon>
    </lineage>
</organism>
<dbReference type="Proteomes" id="UP000530060">
    <property type="component" value="Unassembled WGS sequence"/>
</dbReference>
<dbReference type="GO" id="GO:0009055">
    <property type="term" value="F:electron transfer activity"/>
    <property type="evidence" value="ECO:0007669"/>
    <property type="project" value="InterPro"/>
</dbReference>
<dbReference type="InterPro" id="IPR036909">
    <property type="entry name" value="Cyt_c-like_dom_sf"/>
</dbReference>
<evidence type="ECO:0000256" key="3">
    <source>
        <dbReference type="ARBA" id="ARBA00023004"/>
    </source>
</evidence>
<evidence type="ECO:0000259" key="6">
    <source>
        <dbReference type="PROSITE" id="PS51007"/>
    </source>
</evidence>
<comment type="caution">
    <text evidence="7">The sequence shown here is derived from an EMBL/GenBank/DDBJ whole genome shotgun (WGS) entry which is preliminary data.</text>
</comment>
<reference evidence="7 8" key="1">
    <citation type="submission" date="2020-06" db="EMBL/GenBank/DDBJ databases">
        <authorList>
            <person name="Criscuolo A."/>
        </authorList>
    </citation>
    <scope>NUCLEOTIDE SEQUENCE [LARGE SCALE GENOMIC DNA]</scope>
    <source>
        <strain evidence="8">CIP 111411</strain>
    </source>
</reference>
<accession>A0A6V6YM74</accession>
<dbReference type="RefSeq" id="WP_078228900.1">
    <property type="nucleotide sequence ID" value="NZ_CAIJDP010000045.1"/>
</dbReference>
<name>A0A6V6YM74_9FLAO</name>